<evidence type="ECO:0000256" key="1">
    <source>
        <dbReference type="ARBA" id="ARBA00004377"/>
    </source>
</evidence>
<evidence type="ECO:0000256" key="10">
    <source>
        <dbReference type="SAM" id="Coils"/>
    </source>
</evidence>
<dbReference type="InterPro" id="IPR058982">
    <property type="entry name" value="Beta-barrel_AprE"/>
</dbReference>
<evidence type="ECO:0000313" key="14">
    <source>
        <dbReference type="Proteomes" id="UP000019460"/>
    </source>
</evidence>
<name>W9VIV4_9GAMM</name>
<dbReference type="PANTHER" id="PTHR30386:SF17">
    <property type="entry name" value="ALKALINE PROTEASE SECRETION PROTEIN APRE"/>
    <property type="match status" value="1"/>
</dbReference>
<feature type="transmembrane region" description="Helical" evidence="9">
    <location>
        <begin position="40"/>
        <end position="59"/>
    </location>
</feature>
<feature type="coiled-coil region" evidence="10">
    <location>
        <begin position="284"/>
        <end position="311"/>
    </location>
</feature>
<dbReference type="STRING" id="1249627.D779_0735"/>
<accession>W9VIV4</accession>
<dbReference type="Gene3D" id="2.40.30.170">
    <property type="match status" value="1"/>
</dbReference>
<protein>
    <recommendedName>
        <fullName evidence="9">Membrane fusion protein (MFP) family protein</fullName>
    </recommendedName>
</protein>
<keyword evidence="3 9" id="KW-0813">Transport</keyword>
<dbReference type="AlphaFoldDB" id="W9VIV4"/>
<keyword evidence="10" id="KW-0175">Coiled coil</keyword>
<dbReference type="GO" id="GO:0009306">
    <property type="term" value="P:protein secretion"/>
    <property type="evidence" value="ECO:0007669"/>
    <property type="project" value="InterPro"/>
</dbReference>
<dbReference type="NCBIfam" id="TIGR01843">
    <property type="entry name" value="type_I_hlyD"/>
    <property type="match status" value="1"/>
</dbReference>
<dbReference type="InterPro" id="IPR010129">
    <property type="entry name" value="T1SS_HlyD"/>
</dbReference>
<gene>
    <name evidence="13" type="ORF">D779_0735</name>
</gene>
<evidence type="ECO:0000256" key="7">
    <source>
        <dbReference type="ARBA" id="ARBA00022989"/>
    </source>
</evidence>
<dbReference type="Pfam" id="PF26002">
    <property type="entry name" value="Beta-barrel_AprE"/>
    <property type="match status" value="1"/>
</dbReference>
<dbReference type="SUPFAM" id="SSF111369">
    <property type="entry name" value="HlyD-like secretion proteins"/>
    <property type="match status" value="1"/>
</dbReference>
<dbReference type="eggNOG" id="COG0845">
    <property type="taxonomic scope" value="Bacteria"/>
</dbReference>
<dbReference type="EMBL" id="AONC01000017">
    <property type="protein sequence ID" value="EXJ15987.1"/>
    <property type="molecule type" value="Genomic_DNA"/>
</dbReference>
<comment type="subcellular location">
    <subcellularLocation>
        <location evidence="1 9">Cell inner membrane</location>
        <topology evidence="1 9">Single-pass membrane protein</topology>
    </subcellularLocation>
</comment>
<keyword evidence="8 9" id="KW-0472">Membrane</keyword>
<keyword evidence="7 9" id="KW-1133">Transmembrane helix</keyword>
<keyword evidence="14" id="KW-1185">Reference proteome</keyword>
<dbReference type="Proteomes" id="UP000019460">
    <property type="component" value="Unassembled WGS sequence"/>
</dbReference>
<comment type="similarity">
    <text evidence="2 9">Belongs to the membrane fusion protein (MFP) (TC 8.A.1) family.</text>
</comment>
<evidence type="ECO:0000259" key="11">
    <source>
        <dbReference type="Pfam" id="PF25994"/>
    </source>
</evidence>
<dbReference type="PATRIC" id="fig|1249627.3.peg.1309"/>
<dbReference type="Gene3D" id="2.40.50.100">
    <property type="match status" value="1"/>
</dbReference>
<evidence type="ECO:0000256" key="2">
    <source>
        <dbReference type="ARBA" id="ARBA00009477"/>
    </source>
</evidence>
<evidence type="ECO:0000256" key="6">
    <source>
        <dbReference type="ARBA" id="ARBA00022692"/>
    </source>
</evidence>
<evidence type="ECO:0000256" key="5">
    <source>
        <dbReference type="ARBA" id="ARBA00022519"/>
    </source>
</evidence>
<keyword evidence="4 9" id="KW-1003">Cell membrane</keyword>
<evidence type="ECO:0000313" key="13">
    <source>
        <dbReference type="EMBL" id="EXJ15987.1"/>
    </source>
</evidence>
<evidence type="ECO:0000259" key="12">
    <source>
        <dbReference type="Pfam" id="PF26002"/>
    </source>
</evidence>
<dbReference type="Pfam" id="PF25994">
    <property type="entry name" value="HH_AprE"/>
    <property type="match status" value="1"/>
</dbReference>
<evidence type="ECO:0000256" key="3">
    <source>
        <dbReference type="ARBA" id="ARBA00022448"/>
    </source>
</evidence>
<dbReference type="InterPro" id="IPR058781">
    <property type="entry name" value="HH_AprE-like"/>
</dbReference>
<keyword evidence="6 9" id="KW-0812">Transmembrane</keyword>
<dbReference type="GO" id="GO:0005886">
    <property type="term" value="C:plasma membrane"/>
    <property type="evidence" value="ECO:0007669"/>
    <property type="project" value="UniProtKB-SubCell"/>
</dbReference>
<feature type="domain" description="AprE-like long alpha-helical hairpin" evidence="11">
    <location>
        <begin position="114"/>
        <end position="303"/>
    </location>
</feature>
<feature type="coiled-coil region" evidence="10">
    <location>
        <begin position="175"/>
        <end position="202"/>
    </location>
</feature>
<proteinExistence type="inferred from homology"/>
<dbReference type="PROSITE" id="PS00543">
    <property type="entry name" value="HLYD_FAMILY"/>
    <property type="match status" value="1"/>
</dbReference>
<dbReference type="InterPro" id="IPR006144">
    <property type="entry name" value="Secretion_HlyD_CS"/>
</dbReference>
<dbReference type="PRINTS" id="PR01490">
    <property type="entry name" value="RTXTOXIND"/>
</dbReference>
<dbReference type="PANTHER" id="PTHR30386">
    <property type="entry name" value="MEMBRANE FUSION SUBUNIT OF EMRAB-TOLC MULTIDRUG EFFLUX PUMP"/>
    <property type="match status" value="1"/>
</dbReference>
<reference evidence="13 14" key="1">
    <citation type="submission" date="2012-11" db="EMBL/GenBank/DDBJ databases">
        <title>Genome assembly of Thiorhodococcus sp. AK35.</title>
        <authorList>
            <person name="Nupur N."/>
            <person name="Khatri I."/>
            <person name="Subramanian S."/>
            <person name="Pinnaka A."/>
        </authorList>
    </citation>
    <scope>NUCLEOTIDE SEQUENCE [LARGE SCALE GENOMIC DNA]</scope>
    <source>
        <strain evidence="13 14">AK35</strain>
    </source>
</reference>
<sequence length="458" mass="50608">MSTGPFRGIEHKMDITVSPRHLPAEQGPAPVPTSDRPERIAGLLILLLAFGGFGVWAALAPIDGAVVTSGVLAAESARKTIQHLDGGIVSEIRVHEGDRVEAGNVLVRLDDTQARAQLEIARGQYLSLRAQEARLVAERDDLPDIKFPKELLSEQDDPRIREAIAGEERVFRARRTALAGEQEVLEQRAEQLQEQIRGLEVLSASKLKRIRLYQEEIVGLNKLFEKGLGDKARLREYERLSAEVEGERGQHQSDIARAKVQVGETQLQSAQLKRQFTSDVVTELRDVETKIADLRERMRALAQTVERTVIKAPVAGSVVGTSVHTIGGVIRPGDHVLDIIPANDSLIVESQVQPMDIDRVAPGQEADLRFSAFNTRTTPVVPGNVLTVSADILTDQATRRPYYLARIKVTPQGMEELKGLTLQPGMPVEAMIKTGERTFFEYLIKPVTDRLATAFKEE</sequence>
<keyword evidence="5 9" id="KW-0997">Cell inner membrane</keyword>
<dbReference type="InterPro" id="IPR050739">
    <property type="entry name" value="MFP"/>
</dbReference>
<evidence type="ECO:0000256" key="8">
    <source>
        <dbReference type="ARBA" id="ARBA00023136"/>
    </source>
</evidence>
<evidence type="ECO:0000256" key="9">
    <source>
        <dbReference type="RuleBase" id="RU365093"/>
    </source>
</evidence>
<feature type="domain" description="AprE-like beta-barrel" evidence="12">
    <location>
        <begin position="346"/>
        <end position="435"/>
    </location>
</feature>
<comment type="caution">
    <text evidence="13">The sequence shown here is derived from an EMBL/GenBank/DDBJ whole genome shotgun (WGS) entry which is preliminary data.</text>
</comment>
<evidence type="ECO:0000256" key="4">
    <source>
        <dbReference type="ARBA" id="ARBA00022475"/>
    </source>
</evidence>
<organism evidence="13 14">
    <name type="scientific">Imhoffiella purpurea</name>
    <dbReference type="NCBI Taxonomy" id="1249627"/>
    <lineage>
        <taxon>Bacteria</taxon>
        <taxon>Pseudomonadati</taxon>
        <taxon>Pseudomonadota</taxon>
        <taxon>Gammaproteobacteria</taxon>
        <taxon>Chromatiales</taxon>
        <taxon>Chromatiaceae</taxon>
        <taxon>Imhoffiella</taxon>
    </lineage>
</organism>